<sequence length="504" mass="56423">MEMEEEDEQLFLFQVTAENIVITDRSCLSEADGTDLVYVKVLYPGLNWIELDQVDFCSLQEKPQPKEKDSSASMNKVQSSQIFFSKENIVCNEGKSFLISMRPKALLSHLTTSDLQITLYQGVLIDEPWVIASHETKMSAEMSRLVEEALRHPDLREGPAAMDKQFPLNGAFGQVCGFLQCTLCLSCAGPTAEFALRNACYVRDTEDEEGVHLEDEIVDVERASVDTVAGVDVRAPLPSQHSKVARLLKADDPFTYFKGVEVDELVKSDEYLLGGRTPSNARQIPDNNSTSLLPEPRAVISATTCDTCRGGVFSSIDDVTLDDVSDDRRKLSILQISDILNEMLRKSDKSPSKPHRELSFSTISDITVSTRKTKSQKLRTKSEEKSGEGFKRTNFERHSLVNFNLHGPIKLLEPSEQPKPVHSSHDTLTSLMTLESELCHMDSKEDFSLSIVKHASVYHVSIKNSANQLDNVLKFKIYGNDVTRKRPRENNSVSVTVVPTRRES</sequence>
<dbReference type="EMBL" id="OU963867">
    <property type="protein sequence ID" value="CAH0773340.1"/>
    <property type="molecule type" value="Genomic_DNA"/>
</dbReference>
<protein>
    <submittedName>
        <fullName evidence="1">Uncharacterized protein</fullName>
    </submittedName>
</protein>
<evidence type="ECO:0000313" key="2">
    <source>
        <dbReference type="Proteomes" id="UP001152759"/>
    </source>
</evidence>
<evidence type="ECO:0000313" key="1">
    <source>
        <dbReference type="EMBL" id="CAH0773340.1"/>
    </source>
</evidence>
<dbReference type="KEGG" id="btab:109033837"/>
<dbReference type="Pfam" id="PF14924">
    <property type="entry name" value="MAP10_N"/>
    <property type="match status" value="1"/>
</dbReference>
<reference evidence="1" key="1">
    <citation type="submission" date="2021-12" db="EMBL/GenBank/DDBJ databases">
        <authorList>
            <person name="King R."/>
        </authorList>
    </citation>
    <scope>NUCLEOTIDE SEQUENCE</scope>
</reference>
<keyword evidence="2" id="KW-1185">Reference proteome</keyword>
<proteinExistence type="predicted"/>
<dbReference type="Proteomes" id="UP001152759">
    <property type="component" value="Chromosome 6"/>
</dbReference>
<organism evidence="1 2">
    <name type="scientific">Bemisia tabaci</name>
    <name type="common">Sweetpotato whitefly</name>
    <name type="synonym">Aleurodes tabaci</name>
    <dbReference type="NCBI Taxonomy" id="7038"/>
    <lineage>
        <taxon>Eukaryota</taxon>
        <taxon>Metazoa</taxon>
        <taxon>Ecdysozoa</taxon>
        <taxon>Arthropoda</taxon>
        <taxon>Hexapoda</taxon>
        <taxon>Insecta</taxon>
        <taxon>Pterygota</taxon>
        <taxon>Neoptera</taxon>
        <taxon>Paraneoptera</taxon>
        <taxon>Hemiptera</taxon>
        <taxon>Sternorrhyncha</taxon>
        <taxon>Aleyrodoidea</taxon>
        <taxon>Aleyrodidae</taxon>
        <taxon>Aleyrodinae</taxon>
        <taxon>Bemisia</taxon>
    </lineage>
</organism>
<gene>
    <name evidence="1" type="ORF">BEMITA_LOCUS9842</name>
</gene>
<accession>A0A9P0G2K1</accession>
<dbReference type="AlphaFoldDB" id="A0A9P0G2K1"/>
<name>A0A9P0G2K1_BEMTA</name>